<dbReference type="InterPro" id="IPR036691">
    <property type="entry name" value="Endo/exonu/phosph_ase_sf"/>
</dbReference>
<organism evidence="3">
    <name type="scientific">Harpegnathos saltator</name>
    <name type="common">Jerdon's jumping ant</name>
    <dbReference type="NCBI Taxonomy" id="610380"/>
    <lineage>
        <taxon>Eukaryota</taxon>
        <taxon>Metazoa</taxon>
        <taxon>Ecdysozoa</taxon>
        <taxon>Arthropoda</taxon>
        <taxon>Hexapoda</taxon>
        <taxon>Insecta</taxon>
        <taxon>Pterygota</taxon>
        <taxon>Neoptera</taxon>
        <taxon>Endopterygota</taxon>
        <taxon>Hymenoptera</taxon>
        <taxon>Apocrita</taxon>
        <taxon>Aculeata</taxon>
        <taxon>Formicoidea</taxon>
        <taxon>Formicidae</taxon>
        <taxon>Ponerinae</taxon>
        <taxon>Ponerini</taxon>
        <taxon>Harpegnathos</taxon>
    </lineage>
</organism>
<dbReference type="OMA" id="AINACKC"/>
<keyword evidence="2" id="KW-0548">Nucleotidyltransferase</keyword>
<keyword evidence="3" id="KW-1185">Reference proteome</keyword>
<dbReference type="STRING" id="610380.E2C5Q1"/>
<dbReference type="EMBL" id="GL452781">
    <property type="protein sequence ID" value="EFN76729.1"/>
    <property type="molecule type" value="Genomic_DNA"/>
</dbReference>
<sequence>ITIKQNNRKLNIAAAYCPPRHNIKKDQFEKILLKLGSRFIIGGDFNSKHKEWGSRLTTSKGRELFKAINACKCDYISSGKPTYWPTDVEKTPDLLDFYITKGISNNYLKVGNIEDLSSDHVPVLMTISSMVIRREKKYTLTNKHTDWEKFRE</sequence>
<feature type="non-terminal residue" evidence="2">
    <location>
        <position position="1"/>
    </location>
</feature>
<dbReference type="PANTHER" id="PTHR33273:SF4">
    <property type="entry name" value="ENDONUCLEASE_EXONUCLEASE_PHOSPHATASE DOMAIN-CONTAINING PROTEIN"/>
    <property type="match status" value="1"/>
</dbReference>
<reference evidence="2 3" key="1">
    <citation type="journal article" date="2010" name="Science">
        <title>Genomic comparison of the ants Camponotus floridanus and Harpegnathos saltator.</title>
        <authorList>
            <person name="Bonasio R."/>
            <person name="Zhang G."/>
            <person name="Ye C."/>
            <person name="Mutti N.S."/>
            <person name="Fang X."/>
            <person name="Qin N."/>
            <person name="Donahue G."/>
            <person name="Yang P."/>
            <person name="Li Q."/>
            <person name="Li C."/>
            <person name="Zhang P."/>
            <person name="Huang Z."/>
            <person name="Berger S.L."/>
            <person name="Reinberg D."/>
            <person name="Wang J."/>
            <person name="Liebig J."/>
        </authorList>
    </citation>
    <scope>NUCLEOTIDE SEQUENCE [LARGE SCALE GENOMIC DNA]</scope>
    <source>
        <strain evidence="2 3">R22 G/1</strain>
    </source>
</reference>
<dbReference type="Pfam" id="PF14529">
    <property type="entry name" value="Exo_endo_phos_2"/>
    <property type="match status" value="1"/>
</dbReference>
<keyword evidence="2" id="KW-0695">RNA-directed DNA polymerase</keyword>
<feature type="non-terminal residue" evidence="2">
    <location>
        <position position="152"/>
    </location>
</feature>
<dbReference type="PANTHER" id="PTHR33273">
    <property type="entry name" value="DOMAIN-CONTAINING PROTEIN, PUTATIVE-RELATED"/>
    <property type="match status" value="1"/>
</dbReference>
<evidence type="ECO:0000313" key="2">
    <source>
        <dbReference type="EMBL" id="EFN76729.1"/>
    </source>
</evidence>
<dbReference type="SUPFAM" id="SSF56219">
    <property type="entry name" value="DNase I-like"/>
    <property type="match status" value="1"/>
</dbReference>
<keyword evidence="2" id="KW-0808">Transferase</keyword>
<dbReference type="Gene3D" id="3.60.10.10">
    <property type="entry name" value="Endonuclease/exonuclease/phosphatase"/>
    <property type="match status" value="1"/>
</dbReference>
<dbReference type="InParanoid" id="E2C5Q1"/>
<proteinExistence type="predicted"/>
<dbReference type="InterPro" id="IPR005135">
    <property type="entry name" value="Endo/exonuclease/phosphatase"/>
</dbReference>
<accession>E2C5Q1</accession>
<feature type="domain" description="Endonuclease/exonuclease/phosphatase" evidence="1">
    <location>
        <begin position="11"/>
        <end position="123"/>
    </location>
</feature>
<evidence type="ECO:0000259" key="1">
    <source>
        <dbReference type="Pfam" id="PF14529"/>
    </source>
</evidence>
<evidence type="ECO:0000313" key="3">
    <source>
        <dbReference type="Proteomes" id="UP000008237"/>
    </source>
</evidence>
<dbReference type="GO" id="GO:0003964">
    <property type="term" value="F:RNA-directed DNA polymerase activity"/>
    <property type="evidence" value="ECO:0007669"/>
    <property type="project" value="UniProtKB-KW"/>
</dbReference>
<gene>
    <name evidence="2" type="ORF">EAI_00081</name>
</gene>
<name>E2C5Q1_HARSA</name>
<protein>
    <submittedName>
        <fullName evidence="2">RNA-directed DNA polymerase from mobile element jockey</fullName>
    </submittedName>
</protein>
<dbReference type="AlphaFoldDB" id="E2C5Q1"/>
<dbReference type="Proteomes" id="UP000008237">
    <property type="component" value="Unassembled WGS sequence"/>
</dbReference>